<dbReference type="OrthoDB" id="583611at2"/>
<protein>
    <recommendedName>
        <fullName evidence="3">CopG family transcriptional regulator</fullName>
    </recommendedName>
</protein>
<organism evidence="1 2">
    <name type="scientific">Okeania hirsuta</name>
    <dbReference type="NCBI Taxonomy" id="1458930"/>
    <lineage>
        <taxon>Bacteria</taxon>
        <taxon>Bacillati</taxon>
        <taxon>Cyanobacteriota</taxon>
        <taxon>Cyanophyceae</taxon>
        <taxon>Oscillatoriophycideae</taxon>
        <taxon>Oscillatoriales</taxon>
        <taxon>Microcoleaceae</taxon>
        <taxon>Okeania</taxon>
    </lineage>
</organism>
<dbReference type="EMBL" id="RCBY01000082">
    <property type="protein sequence ID" value="RQH40914.1"/>
    <property type="molecule type" value="Genomic_DNA"/>
</dbReference>
<evidence type="ECO:0000313" key="2">
    <source>
        <dbReference type="Proteomes" id="UP000269154"/>
    </source>
</evidence>
<dbReference type="RefSeq" id="WP_124142777.1">
    <property type="nucleotide sequence ID" value="NZ_CAWOKI010000046.1"/>
</dbReference>
<gene>
    <name evidence="1" type="ORF">D5R40_15740</name>
</gene>
<comment type="caution">
    <text evidence="1">The sequence shown here is derived from an EMBL/GenBank/DDBJ whole genome shotgun (WGS) entry which is preliminary data.</text>
</comment>
<dbReference type="CDD" id="cd21631">
    <property type="entry name" value="RHH_CopG_NikR-like"/>
    <property type="match status" value="1"/>
</dbReference>
<accession>A0A3N6PB85</accession>
<name>A0A3N6PB85_9CYAN</name>
<evidence type="ECO:0000313" key="1">
    <source>
        <dbReference type="EMBL" id="RQH40914.1"/>
    </source>
</evidence>
<proteinExistence type="predicted"/>
<sequence length="79" mass="8788">MAKQNSAQASRPPTKRMSVTLPTDVAEMLEFLATNQGITQNEALRKAIATEAYFQKEIKQGSTVLIMNSDKSVKEVVFR</sequence>
<dbReference type="AlphaFoldDB" id="A0A3N6PB85"/>
<evidence type="ECO:0008006" key="3">
    <source>
        <dbReference type="Google" id="ProtNLM"/>
    </source>
</evidence>
<keyword evidence="2" id="KW-1185">Reference proteome</keyword>
<dbReference type="Proteomes" id="UP000269154">
    <property type="component" value="Unassembled WGS sequence"/>
</dbReference>
<reference evidence="1 2" key="1">
    <citation type="journal article" date="2018" name="ACS Chem. Biol.">
        <title>Ketoreductase domain dysfunction expands chemodiversity: malyngamide biosynthesis in the cyanobacterium Okeania hirsuta.</title>
        <authorList>
            <person name="Moss N.A."/>
            <person name="Leao T."/>
            <person name="Rankin M."/>
            <person name="McCullough T.M."/>
            <person name="Qu P."/>
            <person name="Korobeynikov A."/>
            <person name="Smith J.L."/>
            <person name="Gerwick L."/>
            <person name="Gerwick W.H."/>
        </authorList>
    </citation>
    <scope>NUCLEOTIDE SEQUENCE [LARGE SCALE GENOMIC DNA]</scope>
    <source>
        <strain evidence="1 2">PAB10Feb10-1</strain>
    </source>
</reference>